<dbReference type="InterPro" id="IPR001199">
    <property type="entry name" value="Cyt_B5-like_heme/steroid-bd"/>
</dbReference>
<comment type="caution">
    <text evidence="9">The sequence shown here is derived from an EMBL/GenBank/DDBJ whole genome shotgun (WGS) entry which is preliminary data.</text>
</comment>
<keyword evidence="10" id="KW-1185">Reference proteome</keyword>
<evidence type="ECO:0000313" key="10">
    <source>
        <dbReference type="Proteomes" id="UP000688137"/>
    </source>
</evidence>
<feature type="transmembrane region" description="Helical" evidence="6">
    <location>
        <begin position="278"/>
        <end position="300"/>
    </location>
</feature>
<dbReference type="InterPro" id="IPR005018">
    <property type="entry name" value="DOMON_domain"/>
</dbReference>
<name>A0A8S1PS57_PARPR</name>
<keyword evidence="4" id="KW-0479">Metal-binding</keyword>
<dbReference type="GO" id="GO:0020037">
    <property type="term" value="F:heme binding"/>
    <property type="evidence" value="ECO:0007669"/>
    <property type="project" value="TreeGrafter"/>
</dbReference>
<protein>
    <recommendedName>
        <fullName evidence="8">DOMON domain-containing protein</fullName>
    </recommendedName>
</protein>
<evidence type="ECO:0000313" key="9">
    <source>
        <dbReference type="EMBL" id="CAD8105493.1"/>
    </source>
</evidence>
<feature type="domain" description="DOMON" evidence="8">
    <location>
        <begin position="41"/>
        <end position="162"/>
    </location>
</feature>
<evidence type="ECO:0000256" key="1">
    <source>
        <dbReference type="ARBA" id="ARBA00001970"/>
    </source>
</evidence>
<keyword evidence="5" id="KW-0408">Iron</keyword>
<evidence type="ECO:0000256" key="7">
    <source>
        <dbReference type="SAM" id="SignalP"/>
    </source>
</evidence>
<feature type="transmembrane region" description="Helical" evidence="6">
    <location>
        <begin position="321"/>
        <end position="341"/>
    </location>
</feature>
<dbReference type="CDD" id="cd09631">
    <property type="entry name" value="DOMON_DOH"/>
    <property type="match status" value="1"/>
</dbReference>
<organism evidence="9 10">
    <name type="scientific">Paramecium primaurelia</name>
    <dbReference type="NCBI Taxonomy" id="5886"/>
    <lineage>
        <taxon>Eukaryota</taxon>
        <taxon>Sar</taxon>
        <taxon>Alveolata</taxon>
        <taxon>Ciliophora</taxon>
        <taxon>Intramacronucleata</taxon>
        <taxon>Oligohymenophorea</taxon>
        <taxon>Peniculida</taxon>
        <taxon>Parameciidae</taxon>
        <taxon>Paramecium</taxon>
    </lineage>
</organism>
<keyword evidence="6" id="KW-0812">Transmembrane</keyword>
<proteinExistence type="predicted"/>
<comment type="cofactor">
    <cofactor evidence="1">
        <name>heme b</name>
        <dbReference type="ChEBI" id="CHEBI:60344"/>
    </cofactor>
</comment>
<sequence>MLRILVLGLIQDIILGSKIFYYHDPSNDIIKPRTHAKISESNTIIDFYFEFSQDQKEVTMMIEIDKISYFSFGLGKSMSDADVWVFEIDKNVIIGTDSHCSKHQVPPTDVSSGGTNDIIILGYYYNENGKSGVKFKRKANTGDKYDKELKQQKGVDFIWAHGKNDQSLKVSSHGKGNFGYVKIDLIDKGGDIDVDIEDENKYYKLHKWTNFICWGIASDLAIIVGRYFKTWGYRTYLHGFLFIMIIASSLTTAFFMLNTDWEILEWKHFKDESIKNKFHIVFFMILAFCMIIQCIGGILYNIMLTSYKINEKVSVKPSYHAIFGSIVYAIGKLQIIAGLFMDNDIRFMLILGAVLTIRFILEVLYQRGTLMVMTKSNSSSSYFKKNKVLPDQESLLDKINQSDLEVQEQNSDKLWCIYHNQIIDLSQMVHPGGNYIWNLIQGQDITKYVLGAYPVPQLTLKPYRHSLYTLQALQKYKTGVYVNEDLELFYNKTTQRPVKKLKAIWTLATVNPYTFLIAKFEFTNQQFQLRNAINGLDTFGSYFIIKSDDNNDIHQRQYTMVLSMTNKRVKYRKDILELYKKIINLQPIHKEIPKLEEFEDELPLIIKKYETKNGFSNYIHEDNRQGQYIIEGPYGNSIQIENNSHLIFIAGGTGLFPFLDILDYQLRVSYNQIVKMKLGEEASKLIDLGINEIKKFTITMFLAVNSIEDLIGRDIYFALLSLQQYLDSPNFKLIVKGNFKLKECPIIENRFTQQTFINHISDLNNSTTYFICGPPQMNIEVERILRDMGIMKIIVL</sequence>
<reference evidence="9" key="1">
    <citation type="submission" date="2021-01" db="EMBL/GenBank/DDBJ databases">
        <authorList>
            <consortium name="Genoscope - CEA"/>
            <person name="William W."/>
        </authorList>
    </citation>
    <scope>NUCLEOTIDE SEQUENCE</scope>
</reference>
<evidence type="ECO:0000256" key="5">
    <source>
        <dbReference type="ARBA" id="ARBA00023004"/>
    </source>
</evidence>
<feature type="chain" id="PRO_5035829446" description="DOMON domain-containing protein" evidence="7">
    <location>
        <begin position="17"/>
        <end position="796"/>
    </location>
</feature>
<dbReference type="PROSITE" id="PS50836">
    <property type="entry name" value="DOMON"/>
    <property type="match status" value="1"/>
</dbReference>
<dbReference type="SMART" id="SM01117">
    <property type="entry name" value="Cyt-b5"/>
    <property type="match status" value="1"/>
</dbReference>
<dbReference type="EMBL" id="CAJJDM010000130">
    <property type="protein sequence ID" value="CAD8105493.1"/>
    <property type="molecule type" value="Genomic_DNA"/>
</dbReference>
<keyword evidence="3" id="KW-0349">Heme</keyword>
<comment type="subcellular location">
    <subcellularLocation>
        <location evidence="2">Membrane</location>
        <topology evidence="2">Multi-pass membrane protein</topology>
    </subcellularLocation>
</comment>
<evidence type="ECO:0000256" key="4">
    <source>
        <dbReference type="ARBA" id="ARBA00022723"/>
    </source>
</evidence>
<feature type="transmembrane region" description="Helical" evidence="6">
    <location>
        <begin position="240"/>
        <end position="258"/>
    </location>
</feature>
<evidence type="ECO:0000256" key="6">
    <source>
        <dbReference type="SAM" id="Phobius"/>
    </source>
</evidence>
<feature type="transmembrane region" description="Helical" evidence="6">
    <location>
        <begin position="347"/>
        <end position="365"/>
    </location>
</feature>
<gene>
    <name evidence="9" type="ORF">PPRIM_AZ9-3.1.T1270100</name>
</gene>
<dbReference type="GO" id="GO:0046872">
    <property type="term" value="F:metal ion binding"/>
    <property type="evidence" value="ECO:0007669"/>
    <property type="project" value="UniProtKB-KW"/>
</dbReference>
<dbReference type="AlphaFoldDB" id="A0A8S1PS57"/>
<feature type="signal peptide" evidence="7">
    <location>
        <begin position="1"/>
        <end position="16"/>
    </location>
</feature>
<dbReference type="Pfam" id="PF03351">
    <property type="entry name" value="DOMON"/>
    <property type="match status" value="1"/>
</dbReference>
<dbReference type="PANTHER" id="PTHR15422">
    <property type="entry name" value="OS05G0565100 PROTEIN"/>
    <property type="match status" value="1"/>
</dbReference>
<dbReference type="SMART" id="SM00664">
    <property type="entry name" value="DoH"/>
    <property type="match status" value="1"/>
</dbReference>
<dbReference type="InterPro" id="IPR045266">
    <property type="entry name" value="DOH_DOMON"/>
</dbReference>
<evidence type="ECO:0000256" key="3">
    <source>
        <dbReference type="ARBA" id="ARBA00022617"/>
    </source>
</evidence>
<dbReference type="PANTHER" id="PTHR15422:SF24">
    <property type="entry name" value="DOMON RELATED DOMAIN-CONTAINING PROTEIN"/>
    <property type="match status" value="1"/>
</dbReference>
<evidence type="ECO:0000259" key="8">
    <source>
        <dbReference type="PROSITE" id="PS50836"/>
    </source>
</evidence>
<dbReference type="GO" id="GO:0016020">
    <property type="term" value="C:membrane"/>
    <property type="evidence" value="ECO:0007669"/>
    <property type="project" value="UniProtKB-SubCell"/>
</dbReference>
<accession>A0A8S1PS57</accession>
<dbReference type="OMA" id="DWEILEW"/>
<evidence type="ECO:0000256" key="2">
    <source>
        <dbReference type="ARBA" id="ARBA00004141"/>
    </source>
</evidence>
<dbReference type="GO" id="GO:0140575">
    <property type="term" value="F:transmembrane monodehydroascorbate reductase activity"/>
    <property type="evidence" value="ECO:0007669"/>
    <property type="project" value="InterPro"/>
</dbReference>
<keyword evidence="6" id="KW-0472">Membrane</keyword>
<keyword evidence="7" id="KW-0732">Signal</keyword>
<keyword evidence="6" id="KW-1133">Transmembrane helix</keyword>
<dbReference type="Proteomes" id="UP000688137">
    <property type="component" value="Unassembled WGS sequence"/>
</dbReference>
<dbReference type="InterPro" id="IPR045150">
    <property type="entry name" value="CYB561D1/2"/>
</dbReference>